<dbReference type="Pfam" id="PF10049">
    <property type="entry name" value="DUF2283"/>
    <property type="match status" value="1"/>
</dbReference>
<dbReference type="AlphaFoldDB" id="A0A1G2TWE2"/>
<comment type="caution">
    <text evidence="1">The sequence shown here is derived from an EMBL/GenBank/DDBJ whole genome shotgun (WGS) entry which is preliminary data.</text>
</comment>
<evidence type="ECO:0000313" key="1">
    <source>
        <dbReference type="EMBL" id="OHB01648.1"/>
    </source>
</evidence>
<sequence length="68" mass="7696">MEKIIKKQKMVHYDKGSDVLYFGVQNGIEEEFVEVAPGVSVELDEKKKVIGIEVMNASRILRSVMKIA</sequence>
<name>A0A1G2TWE2_9BACT</name>
<accession>A0A1G2TWE2</accession>
<dbReference type="Proteomes" id="UP000177707">
    <property type="component" value="Unassembled WGS sequence"/>
</dbReference>
<proteinExistence type="predicted"/>
<evidence type="ECO:0008006" key="3">
    <source>
        <dbReference type="Google" id="ProtNLM"/>
    </source>
</evidence>
<protein>
    <recommendedName>
        <fullName evidence="3">DUF2283 domain-containing protein</fullName>
    </recommendedName>
</protein>
<reference evidence="1 2" key="1">
    <citation type="journal article" date="2016" name="Nat. Commun.">
        <title>Thousands of microbial genomes shed light on interconnected biogeochemical processes in an aquifer system.</title>
        <authorList>
            <person name="Anantharaman K."/>
            <person name="Brown C.T."/>
            <person name="Hug L.A."/>
            <person name="Sharon I."/>
            <person name="Castelle C.J."/>
            <person name="Probst A.J."/>
            <person name="Thomas B.C."/>
            <person name="Singh A."/>
            <person name="Wilkins M.J."/>
            <person name="Karaoz U."/>
            <person name="Brodie E.L."/>
            <person name="Williams K.H."/>
            <person name="Hubbard S.S."/>
            <person name="Banfield J.F."/>
        </authorList>
    </citation>
    <scope>NUCLEOTIDE SEQUENCE [LARGE SCALE GENOMIC DNA]</scope>
</reference>
<evidence type="ECO:0000313" key="2">
    <source>
        <dbReference type="Proteomes" id="UP000177707"/>
    </source>
</evidence>
<dbReference type="InterPro" id="IPR019270">
    <property type="entry name" value="DUF2283"/>
</dbReference>
<dbReference type="EMBL" id="MHWB01000011">
    <property type="protein sequence ID" value="OHB01648.1"/>
    <property type="molecule type" value="Genomic_DNA"/>
</dbReference>
<organism evidence="1 2">
    <name type="scientific">Candidatus Zambryskibacteria bacterium RIFCSPLOWO2_01_FULL_39_39</name>
    <dbReference type="NCBI Taxonomy" id="1802758"/>
    <lineage>
        <taxon>Bacteria</taxon>
        <taxon>Candidatus Zambryskiibacteriota</taxon>
    </lineage>
</organism>
<dbReference type="STRING" id="1802758.A3A96_03205"/>
<gene>
    <name evidence="1" type="ORF">A3A96_03205</name>
</gene>